<dbReference type="Pfam" id="PF02696">
    <property type="entry name" value="SelO"/>
    <property type="match status" value="1"/>
</dbReference>
<dbReference type="Proteomes" id="UP001154252">
    <property type="component" value="Unassembled WGS sequence"/>
</dbReference>
<evidence type="ECO:0000256" key="5">
    <source>
        <dbReference type="ARBA" id="ARBA00022723"/>
    </source>
</evidence>
<proteinExistence type="inferred from homology"/>
<keyword evidence="11" id="KW-1185">Reference proteome</keyword>
<evidence type="ECO:0000256" key="6">
    <source>
        <dbReference type="ARBA" id="ARBA00022741"/>
    </source>
</evidence>
<accession>A0A9W4KG12</accession>
<organism evidence="10 11">
    <name type="scientific">Penicillium egyptiacum</name>
    <dbReference type="NCBI Taxonomy" id="1303716"/>
    <lineage>
        <taxon>Eukaryota</taxon>
        <taxon>Fungi</taxon>
        <taxon>Dikarya</taxon>
        <taxon>Ascomycota</taxon>
        <taxon>Pezizomycotina</taxon>
        <taxon>Eurotiomycetes</taxon>
        <taxon>Eurotiomycetidae</taxon>
        <taxon>Eurotiales</taxon>
        <taxon>Aspergillaceae</taxon>
        <taxon>Penicillium</taxon>
    </lineage>
</organism>
<protein>
    <recommendedName>
        <fullName evidence="9">Selenoprotein O</fullName>
    </recommendedName>
</protein>
<name>A0A9W4KG12_9EURO</name>
<keyword evidence="8" id="KW-0460">Magnesium</keyword>
<evidence type="ECO:0000256" key="7">
    <source>
        <dbReference type="ARBA" id="ARBA00022840"/>
    </source>
</evidence>
<comment type="cofactor">
    <cofactor evidence="1">
        <name>Mg(2+)</name>
        <dbReference type="ChEBI" id="CHEBI:18420"/>
    </cofactor>
</comment>
<evidence type="ECO:0000256" key="2">
    <source>
        <dbReference type="ARBA" id="ARBA00009747"/>
    </source>
</evidence>
<comment type="caution">
    <text evidence="10">The sequence shown here is derived from an EMBL/GenBank/DDBJ whole genome shotgun (WGS) entry which is preliminary data.</text>
</comment>
<dbReference type="PANTHER" id="PTHR32057">
    <property type="entry name" value="PROTEIN ADENYLYLTRANSFERASE SELO, MITOCHONDRIAL"/>
    <property type="match status" value="1"/>
</dbReference>
<keyword evidence="6" id="KW-0547">Nucleotide-binding</keyword>
<dbReference type="EMBL" id="CAJVRC010000890">
    <property type="protein sequence ID" value="CAG8907341.1"/>
    <property type="molecule type" value="Genomic_DNA"/>
</dbReference>
<dbReference type="PANTHER" id="PTHR32057:SF14">
    <property type="entry name" value="PROTEIN ADENYLYLTRANSFERASE SELO, MITOCHONDRIAL"/>
    <property type="match status" value="1"/>
</dbReference>
<dbReference type="GO" id="GO:0005524">
    <property type="term" value="F:ATP binding"/>
    <property type="evidence" value="ECO:0007669"/>
    <property type="project" value="UniProtKB-KW"/>
</dbReference>
<dbReference type="GO" id="GO:0070733">
    <property type="term" value="F:AMPylase activity"/>
    <property type="evidence" value="ECO:0007669"/>
    <property type="project" value="TreeGrafter"/>
</dbReference>
<sequence length="670" mass="76774">MRSVTYYLHLHLDQYPWLLYLVSMNFRVLACSRNWYMFPRTSLWPPSVRNRLIQMASHLSTAGISLAELPKSNVFTSRLPPDPAFDTPESSHKAPRETLGPRMVKGALFTYIRPEQTDEPELLGVSSKAMQDLGLKLGEEQTSRFKALVSGNEIWWNEEQGGIYPWAQCYGGWQFGSWAGQLGDGRAISLFECTNPQTNTRYELQLKGAGKTPYSRFADGKAVLRSSIREYVVSEALSALGIPTTRALSLTLVPNAKVLRERLEPGAIVARFAESWLRIGTFDLLRVRGDRELIRKLATYVAEDVFSGWESLPAIVSLHDQQSSTQIDNPQRGIPGDRIQEHQDVQENRFARLYREVARRNAKTVAAWQAYGFMNGVLNTDNTSIYGLSLDYGPFAFMDNFDPQYTPNHDDHMLRYAYRNQPSIIWWNLVRLGESLGELIGAGNRVDDESFVNDGVTEEFEPELIKRAEKIIERVGEEFKAVFLNEYKRLMGQRLGLKTQAESDFQNLFSEMLDTLQALELDFNHFFRRLSGLTLSNLESEEGRREAASVFFHAEGFGGIGYTEATARDRIAKWLDSWRLRILEDWGPSNDEKRQKAMKSVNPNFVPRGWILDEVIERVERKGDRDILDRIMQMSLNPFNDEWGLHKQEEERFCGDVPKYKRAMMCSCSS</sequence>
<reference evidence="10" key="1">
    <citation type="submission" date="2021-07" db="EMBL/GenBank/DDBJ databases">
        <authorList>
            <person name="Branca A.L. A."/>
        </authorList>
    </citation>
    <scope>NUCLEOTIDE SEQUENCE</scope>
</reference>
<dbReference type="OrthoDB" id="10254721at2759"/>
<dbReference type="GO" id="GO:0046872">
    <property type="term" value="F:metal ion binding"/>
    <property type="evidence" value="ECO:0007669"/>
    <property type="project" value="UniProtKB-KW"/>
</dbReference>
<evidence type="ECO:0000256" key="8">
    <source>
        <dbReference type="ARBA" id="ARBA00022842"/>
    </source>
</evidence>
<comment type="similarity">
    <text evidence="2">Belongs to the SELO family.</text>
</comment>
<evidence type="ECO:0000256" key="1">
    <source>
        <dbReference type="ARBA" id="ARBA00001946"/>
    </source>
</evidence>
<keyword evidence="3" id="KW-0808">Transferase</keyword>
<gene>
    <name evidence="10" type="ORF">PEGY_LOCUS8805</name>
</gene>
<evidence type="ECO:0000256" key="9">
    <source>
        <dbReference type="ARBA" id="ARBA00031547"/>
    </source>
</evidence>
<keyword evidence="7" id="KW-0067">ATP-binding</keyword>
<evidence type="ECO:0000256" key="4">
    <source>
        <dbReference type="ARBA" id="ARBA00022695"/>
    </source>
</evidence>
<keyword evidence="4" id="KW-0548">Nucleotidyltransferase</keyword>
<dbReference type="GO" id="GO:0005739">
    <property type="term" value="C:mitochondrion"/>
    <property type="evidence" value="ECO:0007669"/>
    <property type="project" value="TreeGrafter"/>
</dbReference>
<evidence type="ECO:0000256" key="3">
    <source>
        <dbReference type="ARBA" id="ARBA00022679"/>
    </source>
</evidence>
<dbReference type="HAMAP" id="MF_00692">
    <property type="entry name" value="SelO"/>
    <property type="match status" value="1"/>
</dbReference>
<dbReference type="AlphaFoldDB" id="A0A9W4KG12"/>
<keyword evidence="5" id="KW-0479">Metal-binding</keyword>
<dbReference type="InterPro" id="IPR003846">
    <property type="entry name" value="SelO"/>
</dbReference>
<evidence type="ECO:0000313" key="10">
    <source>
        <dbReference type="EMBL" id="CAG8907341.1"/>
    </source>
</evidence>
<evidence type="ECO:0000313" key="11">
    <source>
        <dbReference type="Proteomes" id="UP001154252"/>
    </source>
</evidence>